<keyword evidence="3" id="KW-1185">Reference proteome</keyword>
<organism evidence="2 3">
    <name type="scientific">Halomonas beimenensis</name>
    <dbReference type="NCBI Taxonomy" id="475662"/>
    <lineage>
        <taxon>Bacteria</taxon>
        <taxon>Pseudomonadati</taxon>
        <taxon>Pseudomonadota</taxon>
        <taxon>Gammaproteobacteria</taxon>
        <taxon>Oceanospirillales</taxon>
        <taxon>Halomonadaceae</taxon>
        <taxon>Halomonas</taxon>
    </lineage>
</organism>
<reference evidence="2 3" key="1">
    <citation type="journal article" date="2017" name="Sci. Rep.">
        <title>Revealing the Saline Adaptation Strategies of the Halophilic Bacterium Halomonas beimenensis through High-throughput Omics and Transposon Mutagenesis Approaches.</title>
        <authorList>
            <person name="Chen Y.H."/>
            <person name="Lin S.S."/>
            <person name="Shyu Y.T."/>
        </authorList>
    </citation>
    <scope>NUCLEOTIDE SEQUENCE [LARGE SCALE GENOMIC DNA]</scope>
    <source>
        <strain evidence="2 3">NTU-111</strain>
    </source>
</reference>
<evidence type="ECO:0000256" key="1">
    <source>
        <dbReference type="SAM" id="MobiDB-lite"/>
    </source>
</evidence>
<dbReference type="AlphaFoldDB" id="A0A291P951"/>
<dbReference type="EMBL" id="CP021435">
    <property type="protein sequence ID" value="ATJ83399.1"/>
    <property type="molecule type" value="Genomic_DNA"/>
</dbReference>
<dbReference type="RefSeq" id="WP_153045790.1">
    <property type="nucleotide sequence ID" value="NZ_BAAADT010000031.1"/>
</dbReference>
<name>A0A291P951_9GAMM</name>
<accession>A0A291P951</accession>
<feature type="region of interest" description="Disordered" evidence="1">
    <location>
        <begin position="1"/>
        <end position="21"/>
    </location>
</feature>
<feature type="region of interest" description="Disordered" evidence="1">
    <location>
        <begin position="358"/>
        <end position="377"/>
    </location>
</feature>
<evidence type="ECO:0000313" key="3">
    <source>
        <dbReference type="Proteomes" id="UP000219993"/>
    </source>
</evidence>
<feature type="compositionally biased region" description="Polar residues" evidence="1">
    <location>
        <begin position="358"/>
        <end position="376"/>
    </location>
</feature>
<protein>
    <submittedName>
        <fullName evidence="2">Uncharacterized protein</fullName>
    </submittedName>
</protein>
<dbReference type="OrthoDB" id="784829at2"/>
<evidence type="ECO:0000313" key="2">
    <source>
        <dbReference type="EMBL" id="ATJ83399.1"/>
    </source>
</evidence>
<sequence length="545" mass="60943">MYDNPYPLNQPSTGNGACLPNPSANPQIDYQAVSSASTGRYNSSQQLPFSRVGRPPKPCKANLIRQILYQAYRLVADPNGVYFLVPNFGGPVLMLEAEMIAPIIKHIAASTNNRDVSDQNVRDALEIIRRDYPDVAEIGSGRTWLDNYGNRYIALNGKVMILQPKQENMIQPELVYPYWHPANSRPFHTLYMQGPSAMAPSGVRIIESYVPIPKDRDLLIYTFMVLCMMPERQQLVLELTGELKSGMAQLQDVIKRTLDPVIKENAIRDTPSKVKDVDQKAWRHHVLNLDNVEDGLSSAVQRRMFELLCKSRLEWKAIGCHEITSSLAVRRAFLLSSLEPVITQPELVELTLSLEMPSPSTDQTGKASSQCHTQENLPGEDQSRVFNALLGMLGKAHANIDQVSLDRRVPDGWHDFCRIGMIVSDTLTGSAEAFWSQYEAYRNERLCEMTEEEPIAKAVVEYLRINAITEAVENPAGVWLAILGQFRPACVSDSQWPREARGLGAAFKRAAPLLDAQGITCCSNGKRGSKRHWVIGPKGLAMQHF</sequence>
<proteinExistence type="predicted"/>
<gene>
    <name evidence="2" type="ORF">BEI_2412</name>
</gene>
<dbReference type="KEGG" id="hbe:BEI_2412"/>
<dbReference type="Proteomes" id="UP000219993">
    <property type="component" value="Chromosome"/>
</dbReference>